<dbReference type="Proteomes" id="UP000478052">
    <property type="component" value="Unassembled WGS sequence"/>
</dbReference>
<dbReference type="AlphaFoldDB" id="A0A6G0VLG1"/>
<dbReference type="EMBL" id="VUJU01014876">
    <property type="protein sequence ID" value="KAF0699402.1"/>
    <property type="molecule type" value="Genomic_DNA"/>
</dbReference>
<feature type="non-terminal residue" evidence="2">
    <location>
        <position position="138"/>
    </location>
</feature>
<proteinExistence type="predicted"/>
<name>A0A6G0VLG1_APHCR</name>
<protein>
    <submittedName>
        <fullName evidence="2">Uncharacterized protein</fullName>
    </submittedName>
</protein>
<gene>
    <name evidence="2" type="ORF">FWK35_00031598</name>
</gene>
<keyword evidence="1" id="KW-1133">Transmembrane helix</keyword>
<keyword evidence="1" id="KW-0472">Membrane</keyword>
<sequence length="138" mass="16473">MLLPNFVTKRREQFDYLNRIILIIKGRRFQIIRNSERSDVCIDFTMLCVFYFYYFYFFVSVYTRTCRNNASISNYGGGFRWQNESSWCIGPLKFLIQIFTKTRSIIIGNILSAISRRYLTILPEIKEVKVSIILKGEY</sequence>
<evidence type="ECO:0000256" key="1">
    <source>
        <dbReference type="SAM" id="Phobius"/>
    </source>
</evidence>
<keyword evidence="3" id="KW-1185">Reference proteome</keyword>
<comment type="caution">
    <text evidence="2">The sequence shown here is derived from an EMBL/GenBank/DDBJ whole genome shotgun (WGS) entry which is preliminary data.</text>
</comment>
<keyword evidence="1" id="KW-0812">Transmembrane</keyword>
<organism evidence="2 3">
    <name type="scientific">Aphis craccivora</name>
    <name type="common">Cowpea aphid</name>
    <dbReference type="NCBI Taxonomy" id="307492"/>
    <lineage>
        <taxon>Eukaryota</taxon>
        <taxon>Metazoa</taxon>
        <taxon>Ecdysozoa</taxon>
        <taxon>Arthropoda</taxon>
        <taxon>Hexapoda</taxon>
        <taxon>Insecta</taxon>
        <taxon>Pterygota</taxon>
        <taxon>Neoptera</taxon>
        <taxon>Paraneoptera</taxon>
        <taxon>Hemiptera</taxon>
        <taxon>Sternorrhyncha</taxon>
        <taxon>Aphidomorpha</taxon>
        <taxon>Aphidoidea</taxon>
        <taxon>Aphididae</taxon>
        <taxon>Aphidini</taxon>
        <taxon>Aphis</taxon>
        <taxon>Aphis</taxon>
    </lineage>
</organism>
<evidence type="ECO:0000313" key="2">
    <source>
        <dbReference type="EMBL" id="KAF0699402.1"/>
    </source>
</evidence>
<evidence type="ECO:0000313" key="3">
    <source>
        <dbReference type="Proteomes" id="UP000478052"/>
    </source>
</evidence>
<accession>A0A6G0VLG1</accession>
<reference evidence="2 3" key="1">
    <citation type="submission" date="2019-08" db="EMBL/GenBank/DDBJ databases">
        <title>Whole genome of Aphis craccivora.</title>
        <authorList>
            <person name="Voronova N.V."/>
            <person name="Shulinski R.S."/>
            <person name="Bandarenka Y.V."/>
            <person name="Zhorov D.G."/>
            <person name="Warner D."/>
        </authorList>
    </citation>
    <scope>NUCLEOTIDE SEQUENCE [LARGE SCALE GENOMIC DNA]</scope>
    <source>
        <strain evidence="2">180601</strain>
        <tissue evidence="2">Whole Body</tissue>
    </source>
</reference>
<feature type="transmembrane region" description="Helical" evidence="1">
    <location>
        <begin position="40"/>
        <end position="59"/>
    </location>
</feature>